<protein>
    <submittedName>
        <fullName evidence="1">Uncharacterized protein</fullName>
    </submittedName>
</protein>
<dbReference type="Proteomes" id="UP000177870">
    <property type="component" value="Chromosome"/>
</dbReference>
<sequence length="71" mass="7589">MILNFAPLAPQLWGKSQLASKSPFRCAFQWASKSPLGRTAKLGDLGGLDVANGTSQTTSKVVVVLVNFLRV</sequence>
<gene>
    <name evidence="1" type="ORF">BJP34_24525</name>
</gene>
<name>A0A1D8TX80_9CYAN</name>
<evidence type="ECO:0000313" key="2">
    <source>
        <dbReference type="Proteomes" id="UP000177870"/>
    </source>
</evidence>
<dbReference type="KEGG" id="mpro:BJP34_24525"/>
<evidence type="ECO:0000313" key="1">
    <source>
        <dbReference type="EMBL" id="AOX02184.1"/>
    </source>
</evidence>
<dbReference type="AlphaFoldDB" id="A0A1D8TX80"/>
<organism evidence="1 2">
    <name type="scientific">Moorena producens PAL-8-15-08-1</name>
    <dbReference type="NCBI Taxonomy" id="1458985"/>
    <lineage>
        <taxon>Bacteria</taxon>
        <taxon>Bacillati</taxon>
        <taxon>Cyanobacteriota</taxon>
        <taxon>Cyanophyceae</taxon>
        <taxon>Coleofasciculales</taxon>
        <taxon>Coleofasciculaceae</taxon>
        <taxon>Moorena</taxon>
    </lineage>
</organism>
<dbReference type="EMBL" id="CP017599">
    <property type="protein sequence ID" value="AOX02184.1"/>
    <property type="molecule type" value="Genomic_DNA"/>
</dbReference>
<proteinExistence type="predicted"/>
<reference evidence="2" key="1">
    <citation type="submission" date="2016-10" db="EMBL/GenBank/DDBJ databases">
        <title>Comparative genomics uncovers the prolific and rare metabolic potential of the cyanobacterial genus Moorea.</title>
        <authorList>
            <person name="Leao T."/>
            <person name="Castelao G."/>
            <person name="Korobeynikov A."/>
            <person name="Monroe E.A."/>
            <person name="Podell S."/>
            <person name="Glukhov E."/>
            <person name="Allen E."/>
            <person name="Gerwick W.H."/>
            <person name="Gerwick L."/>
        </authorList>
    </citation>
    <scope>NUCLEOTIDE SEQUENCE [LARGE SCALE GENOMIC DNA]</scope>
    <source>
        <strain evidence="2">PAL-8-15-08-1</strain>
    </source>
</reference>
<accession>A0A1D8TX80</accession>